<protein>
    <submittedName>
        <fullName evidence="2">Right-handed parallel beta-helix repeat-containing protein</fullName>
    </submittedName>
</protein>
<dbReference type="SUPFAM" id="SSF51126">
    <property type="entry name" value="Pectin lyase-like"/>
    <property type="match status" value="2"/>
</dbReference>
<dbReference type="PANTHER" id="PTHR36453:SF1">
    <property type="entry name" value="RIGHT HANDED BETA HELIX DOMAIN-CONTAINING PROTEIN"/>
    <property type="match status" value="1"/>
</dbReference>
<feature type="domain" description="Right handed beta helix" evidence="1">
    <location>
        <begin position="334"/>
        <end position="473"/>
    </location>
</feature>
<dbReference type="Gene3D" id="2.160.20.10">
    <property type="entry name" value="Single-stranded right-handed beta-helix, Pectin lyase-like"/>
    <property type="match status" value="2"/>
</dbReference>
<evidence type="ECO:0000313" key="2">
    <source>
        <dbReference type="EMBL" id="MDG3006517.1"/>
    </source>
</evidence>
<dbReference type="Pfam" id="PF13229">
    <property type="entry name" value="Beta_helix"/>
    <property type="match status" value="2"/>
</dbReference>
<dbReference type="SMART" id="SM00710">
    <property type="entry name" value="PbH1"/>
    <property type="match status" value="7"/>
</dbReference>
<proteinExistence type="predicted"/>
<name>A0ABT6FG19_9BACT</name>
<dbReference type="InterPro" id="IPR011050">
    <property type="entry name" value="Pectin_lyase_fold/virulence"/>
</dbReference>
<dbReference type="InterPro" id="IPR012334">
    <property type="entry name" value="Pectin_lyas_fold"/>
</dbReference>
<dbReference type="Gene3D" id="2.60.120.260">
    <property type="entry name" value="Galactose-binding domain-like"/>
    <property type="match status" value="1"/>
</dbReference>
<comment type="caution">
    <text evidence="2">The sequence shown here is derived from an EMBL/GenBank/DDBJ whole genome shotgun (WGS) entry which is preliminary data.</text>
</comment>
<feature type="domain" description="Right handed beta helix" evidence="1">
    <location>
        <begin position="510"/>
        <end position="646"/>
    </location>
</feature>
<dbReference type="EMBL" id="JARRAG010000002">
    <property type="protein sequence ID" value="MDG3006517.1"/>
    <property type="molecule type" value="Genomic_DNA"/>
</dbReference>
<keyword evidence="3" id="KW-1185">Reference proteome</keyword>
<evidence type="ECO:0000313" key="3">
    <source>
        <dbReference type="Proteomes" id="UP001216907"/>
    </source>
</evidence>
<dbReference type="RefSeq" id="WP_277862813.1">
    <property type="nucleotide sequence ID" value="NZ_JARRAG010000002.1"/>
</dbReference>
<dbReference type="Proteomes" id="UP001216907">
    <property type="component" value="Unassembled WGS sequence"/>
</dbReference>
<accession>A0ABT6FG19</accession>
<dbReference type="InterPro" id="IPR039448">
    <property type="entry name" value="Beta_helix"/>
</dbReference>
<evidence type="ECO:0000259" key="1">
    <source>
        <dbReference type="Pfam" id="PF13229"/>
    </source>
</evidence>
<gene>
    <name evidence="2" type="ORF">PZE19_22325</name>
</gene>
<dbReference type="NCBIfam" id="TIGR03804">
    <property type="entry name" value="para_beta_helix"/>
    <property type="match status" value="1"/>
</dbReference>
<dbReference type="InterPro" id="IPR022441">
    <property type="entry name" value="Para_beta_helix_rpt-2"/>
</dbReference>
<sequence length="915" mass="101279">MVGAYRVRRVVVRSLAVLGLWLVAGRLQAEPLKVYVSNRGDDAWSGRLAEPRSGGGDGPLATLEKARDVVRTLKTSPEARDGVEIVVRAGEYALSRTFQLSKDDGGTARAPIVYRAAPGEKAVIRGGRSIRGFVPHEGEVLKADLKKQGFTDFTFRELFFAGARLPLARYPNAVADNPYGGGWAFADGKPLPMYEDVPGEVRNTLSYKAKDARDWKKPEEVEVFVFPRFNWWNNIVPVRSVDREKRLVTLTADASYPIRPGDRYYFRGGREDLDAPGEWYVDREAGVLYLWPPAPIDAAHVVAAPVVSTLIHVVDGASHVTFRGLTLEACTGEAILLDKVESCTVAACTVRGVGDYNHAAIGVLEGSHNRIVGNDVYDVGSHGIFLSGGDRVSLTSADNRAENNYLHHVGVLYKHGVGVSMEGVGNVASHNLIHDGPRMGILFSGNNLVLEYNHIRHMNLETEDTGAVYTGGRDWISSRGTVIRYNLMHDMLGFGKDAQGRWESPHFAWGVYLDDNTGGVDVIGNIVYRCSRAGLHLHNGRDNLIENNVFAENGQQQFEYSGWTVKHSYWRDHLKTMLEGYAKVIGNPAWKNMRGMSTRPQDAPLPNGQIMTGDVFVRNIISYAGPDAALVRTNDVPFDHNVFDSNLVWHHGLPIKTGERKPGPEISDELVPNADFARGEEGKLPAEWEWQIHTPTSHAGLVRDGGEPAIRIEAAFDESKPRDNYPIVASRLFRAKPGSSYRLRASFKATRPDARAQVMLQGYEAGAFFWANYPNETKVGTDWKDVEFVFTIPGPGQSGYHAAMKDFRVRVDFPDHEGALLVRKVSLHEVETLDEWASWRSLGMDAHSVVADPQFVDPAHDDYRLKPGSPAFQLGFKPIPVEKIGPYKDDLRASWPIVEAPGAREHPVRTPEAGE</sequence>
<organism evidence="2 3">
    <name type="scientific">Paludisphaera mucosa</name>
    <dbReference type="NCBI Taxonomy" id="3030827"/>
    <lineage>
        <taxon>Bacteria</taxon>
        <taxon>Pseudomonadati</taxon>
        <taxon>Planctomycetota</taxon>
        <taxon>Planctomycetia</taxon>
        <taxon>Isosphaerales</taxon>
        <taxon>Isosphaeraceae</taxon>
        <taxon>Paludisphaera</taxon>
    </lineage>
</organism>
<reference evidence="2 3" key="1">
    <citation type="submission" date="2023-03" db="EMBL/GenBank/DDBJ databases">
        <title>Paludisphaera mucosa sp. nov. a novel planctomycete from northern fen.</title>
        <authorList>
            <person name="Ivanova A."/>
        </authorList>
    </citation>
    <scope>NUCLEOTIDE SEQUENCE [LARGE SCALE GENOMIC DNA]</scope>
    <source>
        <strain evidence="2 3">Pla2</strain>
    </source>
</reference>
<dbReference type="InterPro" id="IPR006626">
    <property type="entry name" value="PbH1"/>
</dbReference>
<dbReference type="PANTHER" id="PTHR36453">
    <property type="entry name" value="SECRETED PROTEIN-RELATED"/>
    <property type="match status" value="1"/>
</dbReference>